<evidence type="ECO:0000256" key="1">
    <source>
        <dbReference type="SAM" id="MobiDB-lite"/>
    </source>
</evidence>
<gene>
    <name evidence="2" type="ORF">AB6713_16575</name>
</gene>
<dbReference type="Proteomes" id="UP001566331">
    <property type="component" value="Unassembled WGS sequence"/>
</dbReference>
<organism evidence="2 3">
    <name type="scientific">Luteimonas salinilitoris</name>
    <dbReference type="NCBI Taxonomy" id="3237697"/>
    <lineage>
        <taxon>Bacteria</taxon>
        <taxon>Pseudomonadati</taxon>
        <taxon>Pseudomonadota</taxon>
        <taxon>Gammaproteobacteria</taxon>
        <taxon>Lysobacterales</taxon>
        <taxon>Lysobacteraceae</taxon>
        <taxon>Luteimonas</taxon>
    </lineage>
</organism>
<accession>A0ABV4HTX5</accession>
<evidence type="ECO:0000313" key="3">
    <source>
        <dbReference type="Proteomes" id="UP001566331"/>
    </source>
</evidence>
<feature type="compositionally biased region" description="Basic and acidic residues" evidence="1">
    <location>
        <begin position="159"/>
        <end position="168"/>
    </location>
</feature>
<proteinExistence type="predicted"/>
<sequence length="184" mass="19120">MKLAVLKRRVERGEQLVEGRLQQTRDEYGALRSQWREAWTPTRILVAGVVSGFVAGSSQPKQALRRLGKLGKVVGDPRWLRLISSVAGLLGSIQAMVATATARKAAETADTAAEEAAETAEDAGAGGTAPPPGGSGSGGAPAGADAPAASAEPEAVPPSDRRKPDQRWDTQPSPAEAATEMSER</sequence>
<comment type="caution">
    <text evidence="2">The sequence shown here is derived from an EMBL/GenBank/DDBJ whole genome shotgun (WGS) entry which is preliminary data.</text>
</comment>
<evidence type="ECO:0000313" key="2">
    <source>
        <dbReference type="EMBL" id="MEZ0476216.1"/>
    </source>
</evidence>
<feature type="compositionally biased region" description="Acidic residues" evidence="1">
    <location>
        <begin position="112"/>
        <end position="121"/>
    </location>
</feature>
<protein>
    <submittedName>
        <fullName evidence="2">Protein sip-5</fullName>
    </submittedName>
</protein>
<reference evidence="2 3" key="1">
    <citation type="submission" date="2024-07" db="EMBL/GenBank/DDBJ databases">
        <title>Luteimonas salilacus sp. nov., isolated from the shore soil of Salt Lake in Tibet of China.</title>
        <authorList>
            <person name="Zhang X."/>
            <person name="Li A."/>
        </authorList>
    </citation>
    <scope>NUCLEOTIDE SEQUENCE [LARGE SCALE GENOMIC DNA]</scope>
    <source>
        <strain evidence="2 3">B3-2-R+30</strain>
    </source>
</reference>
<name>A0ABV4HTX5_9GAMM</name>
<dbReference type="EMBL" id="JBFWIC010000029">
    <property type="protein sequence ID" value="MEZ0476216.1"/>
    <property type="molecule type" value="Genomic_DNA"/>
</dbReference>
<feature type="region of interest" description="Disordered" evidence="1">
    <location>
        <begin position="108"/>
        <end position="184"/>
    </location>
</feature>
<feature type="compositionally biased region" description="Low complexity" evidence="1">
    <location>
        <begin position="142"/>
        <end position="154"/>
    </location>
</feature>
<keyword evidence="3" id="KW-1185">Reference proteome</keyword>
<dbReference type="RefSeq" id="WP_370565578.1">
    <property type="nucleotide sequence ID" value="NZ_JBFWIB010000019.1"/>
</dbReference>